<feature type="coiled-coil region" evidence="1">
    <location>
        <begin position="2"/>
        <end position="29"/>
    </location>
</feature>
<protein>
    <recommendedName>
        <fullName evidence="6">F-box domain-containing protein</fullName>
    </recommendedName>
</protein>
<dbReference type="GO" id="GO:0051959">
    <property type="term" value="F:dynein light intermediate chain binding"/>
    <property type="evidence" value="ECO:0007669"/>
    <property type="project" value="InterPro"/>
</dbReference>
<sequence>MIQKLQEDLNRLTKNNKEQQQGLQNLYLRFGSIINDQLQIIKYSQVSQNLLHKVRPEVFNQILIFLDIKSYLRFRLISKRANQTVIQMIPFRINHINQIILNLNHQIQVYTIQNTEQTNCQSLIEEYNNALDKLYKLNKEDLVELKRTRNPPTILVKVIIIICVLLDHSFKPEQQSWEECQKIIGNFNYVNSLHSLDIGKINESQLTYIKTIRQISEVQASKISNACSTFYQFILVVLQIRESKQYIFKRKIELIELLIKQAQKHQTFLQKMIE</sequence>
<proteinExistence type="predicted"/>
<dbReference type="Pfam" id="PF00646">
    <property type="entry name" value="F-box"/>
    <property type="match status" value="1"/>
</dbReference>
<dbReference type="AlphaFoldDB" id="A0A8S1PUZ6"/>
<dbReference type="GO" id="GO:0045505">
    <property type="term" value="F:dynein intermediate chain binding"/>
    <property type="evidence" value="ECO:0007669"/>
    <property type="project" value="InterPro"/>
</dbReference>
<feature type="domain" description="Dynein heavy chain coiled coil stalk" evidence="3">
    <location>
        <begin position="129"/>
        <end position="221"/>
    </location>
</feature>
<evidence type="ECO:0000259" key="3">
    <source>
        <dbReference type="Pfam" id="PF12777"/>
    </source>
</evidence>
<dbReference type="Pfam" id="PF12777">
    <property type="entry name" value="MT"/>
    <property type="match status" value="1"/>
</dbReference>
<dbReference type="GO" id="GO:0007018">
    <property type="term" value="P:microtubule-based movement"/>
    <property type="evidence" value="ECO:0007669"/>
    <property type="project" value="InterPro"/>
</dbReference>
<keyword evidence="5" id="KW-1185">Reference proteome</keyword>
<dbReference type="GO" id="GO:0030286">
    <property type="term" value="C:dynein complex"/>
    <property type="evidence" value="ECO:0007669"/>
    <property type="project" value="InterPro"/>
</dbReference>
<dbReference type="InterPro" id="IPR024743">
    <property type="entry name" value="Dynein_HC_stalk"/>
</dbReference>
<evidence type="ECO:0000313" key="4">
    <source>
        <dbReference type="EMBL" id="CAD8106854.1"/>
    </source>
</evidence>
<keyword evidence="1" id="KW-0175">Coiled coil</keyword>
<evidence type="ECO:0008006" key="6">
    <source>
        <dbReference type="Google" id="ProtNLM"/>
    </source>
</evidence>
<accession>A0A8S1PUZ6</accession>
<gene>
    <name evidence="4" type="ORF">PSON_ATCC_30995.1.T0870207</name>
</gene>
<organism evidence="4 5">
    <name type="scientific">Paramecium sonneborni</name>
    <dbReference type="NCBI Taxonomy" id="65129"/>
    <lineage>
        <taxon>Eukaryota</taxon>
        <taxon>Sar</taxon>
        <taxon>Alveolata</taxon>
        <taxon>Ciliophora</taxon>
        <taxon>Intramacronucleata</taxon>
        <taxon>Oligohymenophorea</taxon>
        <taxon>Peniculida</taxon>
        <taxon>Parameciidae</taxon>
        <taxon>Paramecium</taxon>
    </lineage>
</organism>
<dbReference type="PANTHER" id="PTHR22878">
    <property type="entry name" value="DYNEIN HEAVY CHAIN 6, AXONEMAL-LIKE-RELATED"/>
    <property type="match status" value="1"/>
</dbReference>
<dbReference type="EMBL" id="CAJJDN010000087">
    <property type="protein sequence ID" value="CAD8106854.1"/>
    <property type="molecule type" value="Genomic_DNA"/>
</dbReference>
<dbReference type="InterPro" id="IPR026983">
    <property type="entry name" value="DHC"/>
</dbReference>
<evidence type="ECO:0000259" key="2">
    <source>
        <dbReference type="Pfam" id="PF00646"/>
    </source>
</evidence>
<dbReference type="Proteomes" id="UP000692954">
    <property type="component" value="Unassembled WGS sequence"/>
</dbReference>
<dbReference type="InterPro" id="IPR001810">
    <property type="entry name" value="F-box_dom"/>
</dbReference>
<evidence type="ECO:0000313" key="5">
    <source>
        <dbReference type="Proteomes" id="UP000692954"/>
    </source>
</evidence>
<name>A0A8S1PUZ6_9CILI</name>
<feature type="domain" description="F-box" evidence="2">
    <location>
        <begin position="57"/>
        <end position="85"/>
    </location>
</feature>
<reference evidence="4" key="1">
    <citation type="submission" date="2021-01" db="EMBL/GenBank/DDBJ databases">
        <authorList>
            <consortium name="Genoscope - CEA"/>
            <person name="William W."/>
        </authorList>
    </citation>
    <scope>NUCLEOTIDE SEQUENCE</scope>
</reference>
<evidence type="ECO:0000256" key="1">
    <source>
        <dbReference type="SAM" id="Coils"/>
    </source>
</evidence>
<comment type="caution">
    <text evidence="4">The sequence shown here is derived from an EMBL/GenBank/DDBJ whole genome shotgun (WGS) entry which is preliminary data.</text>
</comment>